<evidence type="ECO:0000256" key="1">
    <source>
        <dbReference type="ARBA" id="ARBA00022801"/>
    </source>
</evidence>
<sequence length="896" mass="101225">MSNEISNIEPLSKAIIVHDLQDSFTAHTSVIWAVGRLSEALESRQIRVAFTEKSTNVSDTALKIVIAGPDSSFVHSALTTANLSLPTEAESFAIAVSEGMLVLSASDTRGLIYAVLELADRVQHGSSIIEELLSIESFVDKPANAIRSITRLFSCEPEDKPWFYDKSFWDEYLTELITQRFNRFSLALGMGYDYGHDPDVHDNYFCFSYPFLFDVPGYDVKVTELPNAERQQNWEMLRYIGDEAKRRGLHFQLGLWNHSYIFTESPNQNYTIEGITPENHAEYCREAIRVLLKDFPAIDGLTFRVHYEGGIPEPAYEFWRVVMEGTKDAGRRVEIDMHAKGVNDELLKVALATEQPIYLSPKYWAEHMGPSYHQAAIRDAEFFQPVNPTMGMSSITQLSRRFTRYGYADYLQQDRQVGILFRLWPGTQKLLLWGDPAIASGYGRYSSFSGSQGVELCEPLTFKGRKGSGSMGGREPYLEQALQLPNRDWLKHKYTYRLWGRLLYNPDANPVSWQRYLHSEFGNAASSYEQALAHASRILPLVTVAHLPSAANVIYWPEMYTNLPIVNTAASNLYAFDTPKPGTFGAASPLDTALFYRVDEFADDITQGFRKGKYSPLETAERLEQFANTAEQHLSQAISQAPDQEKPTFRRFAIDTAMLVDLGHFFANKFRAALAYALYERTQDRAQLEQALAFTRSSTDTWRHLVSISKDIYKSDITFGFTHHVRGHWSDRLQAMEDDLAVMENVAIAAHEAVEKPLVTEKQAAAAKFLQVRSQSSRVVCSHQSPGKLRTGEALDLLLSVSIPDSSANTRFAAATAGLKVKLHYRHANQGEHYVVVEMARQDDSLFLASVPAAYIDSPYDLIYFFEIHDSEGDAWMYPGLNEQISNQPYYLVSIS</sequence>
<keyword evidence="3" id="KW-1185">Reference proteome</keyword>
<dbReference type="InterPro" id="IPR029018">
    <property type="entry name" value="Hex-like_dom2"/>
</dbReference>
<keyword evidence="1" id="KW-0378">Hydrolase</keyword>
<reference evidence="2" key="1">
    <citation type="submission" date="2020-03" db="EMBL/GenBank/DDBJ databases">
        <title>Draft sequencing of Paenibacilllus sp. S3N08.</title>
        <authorList>
            <person name="Kim D.-U."/>
        </authorList>
    </citation>
    <scope>NUCLEOTIDE SEQUENCE</scope>
    <source>
        <strain evidence="2">S3N08</strain>
    </source>
</reference>
<proteinExistence type="predicted"/>
<name>A0ABX0JAL2_9BACL</name>
<accession>A0ABX0JAL2</accession>
<gene>
    <name evidence="2" type="ORF">G9U52_24490</name>
</gene>
<dbReference type="RefSeq" id="WP_166153281.1">
    <property type="nucleotide sequence ID" value="NZ_JAAOIW010000010.1"/>
</dbReference>
<dbReference type="Gene3D" id="3.30.379.10">
    <property type="entry name" value="Chitobiase/beta-hexosaminidase domain 2-like"/>
    <property type="match status" value="1"/>
</dbReference>
<protein>
    <submittedName>
        <fullName evidence="2">Uncharacterized protein</fullName>
    </submittedName>
</protein>
<comment type="caution">
    <text evidence="2">The sequence shown here is derived from an EMBL/GenBank/DDBJ whole genome shotgun (WGS) entry which is preliminary data.</text>
</comment>
<organism evidence="2 3">
    <name type="scientific">Paenibacillus agricola</name>
    <dbReference type="NCBI Taxonomy" id="2716264"/>
    <lineage>
        <taxon>Bacteria</taxon>
        <taxon>Bacillati</taxon>
        <taxon>Bacillota</taxon>
        <taxon>Bacilli</taxon>
        <taxon>Bacillales</taxon>
        <taxon>Paenibacillaceae</taxon>
        <taxon>Paenibacillus</taxon>
    </lineage>
</organism>
<dbReference type="EMBL" id="JAAOIW010000010">
    <property type="protein sequence ID" value="NHN32978.1"/>
    <property type="molecule type" value="Genomic_DNA"/>
</dbReference>
<dbReference type="Proteomes" id="UP001165962">
    <property type="component" value="Unassembled WGS sequence"/>
</dbReference>
<evidence type="ECO:0000313" key="3">
    <source>
        <dbReference type="Proteomes" id="UP001165962"/>
    </source>
</evidence>
<dbReference type="SUPFAM" id="SSF55545">
    <property type="entry name" value="beta-N-acetylhexosaminidase-like domain"/>
    <property type="match status" value="1"/>
</dbReference>
<evidence type="ECO:0000313" key="2">
    <source>
        <dbReference type="EMBL" id="NHN32978.1"/>
    </source>
</evidence>